<dbReference type="GO" id="GO:0004792">
    <property type="term" value="F:thiosulfate-cyanide sulfurtransferase activity"/>
    <property type="evidence" value="ECO:0007669"/>
    <property type="project" value="TreeGrafter"/>
</dbReference>
<dbReference type="PROSITE" id="PS50206">
    <property type="entry name" value="RHODANESE_3"/>
    <property type="match status" value="2"/>
</dbReference>
<keyword evidence="2" id="KW-0677">Repeat</keyword>
<dbReference type="InterPro" id="IPR045078">
    <property type="entry name" value="TST/MPST-like"/>
</dbReference>
<proteinExistence type="predicted"/>
<feature type="domain" description="Rhodanese" evidence="3">
    <location>
        <begin position="170"/>
        <end position="282"/>
    </location>
</feature>
<dbReference type="PANTHER" id="PTHR11364">
    <property type="entry name" value="THIOSULFATE SULFERTANSFERASE"/>
    <property type="match status" value="1"/>
</dbReference>
<dbReference type="CDD" id="cd01448">
    <property type="entry name" value="TST_Repeat_1"/>
    <property type="match status" value="1"/>
</dbReference>
<dbReference type="PANTHER" id="PTHR11364:SF27">
    <property type="entry name" value="SULFURTRANSFERASE"/>
    <property type="match status" value="1"/>
</dbReference>
<evidence type="ECO:0000259" key="3">
    <source>
        <dbReference type="PROSITE" id="PS50206"/>
    </source>
</evidence>
<reference evidence="4 5" key="1">
    <citation type="submission" date="2020-07" db="EMBL/GenBank/DDBJ databases">
        <title>Luteimonas sp. SJ-92.</title>
        <authorList>
            <person name="Huang X.-X."/>
            <person name="Xu L."/>
            <person name="Sun J.-Q."/>
        </authorList>
    </citation>
    <scope>NUCLEOTIDE SEQUENCE [LARGE SCALE GENOMIC DNA]</scope>
    <source>
        <strain evidence="4 5">SJ-92</strain>
    </source>
</reference>
<accession>A0A853J8X0</accession>
<evidence type="ECO:0000313" key="5">
    <source>
        <dbReference type="Proteomes" id="UP000578091"/>
    </source>
</evidence>
<dbReference type="Pfam" id="PF00581">
    <property type="entry name" value="Rhodanese"/>
    <property type="match status" value="2"/>
</dbReference>
<gene>
    <name evidence="4" type="ORF">H0E84_02010</name>
</gene>
<dbReference type="CDD" id="cd01449">
    <property type="entry name" value="TST_Repeat_2"/>
    <property type="match status" value="1"/>
</dbReference>
<dbReference type="Gene3D" id="3.40.250.10">
    <property type="entry name" value="Rhodanese-like domain"/>
    <property type="match status" value="2"/>
</dbReference>
<dbReference type="Proteomes" id="UP000578091">
    <property type="component" value="Unassembled WGS sequence"/>
</dbReference>
<dbReference type="RefSeq" id="WP_180676955.1">
    <property type="nucleotide sequence ID" value="NZ_JACCKA010000017.1"/>
</dbReference>
<evidence type="ECO:0000256" key="2">
    <source>
        <dbReference type="ARBA" id="ARBA00022737"/>
    </source>
</evidence>
<dbReference type="SMART" id="SM00450">
    <property type="entry name" value="RHOD"/>
    <property type="match status" value="2"/>
</dbReference>
<evidence type="ECO:0000256" key="1">
    <source>
        <dbReference type="ARBA" id="ARBA00022679"/>
    </source>
</evidence>
<dbReference type="SUPFAM" id="SSF52821">
    <property type="entry name" value="Rhodanese/Cell cycle control phosphatase"/>
    <property type="match status" value="2"/>
</dbReference>
<keyword evidence="5" id="KW-1185">Reference proteome</keyword>
<sequence length="286" mass="30041">MSGWTTLVQAEELAAALEAPGLAVVDCRHSLADPAAGEAAWRDAHIPGALHADMDRDLSAPPAPGSGAGRHPWPQAAALCRTLGAWGIAPRSQVVAYDAGDGAFAARLWFLLRALGHGRIAVLDGGWARWSALGLPCETKAPLPPVPVEYPEAEFDQARLLGATRVQAHLRQGGLLLDARAGERFRGETEPVDRMAGHIPGATSRPYAANLSDGRFKPPALLRDEFETLLAGRLADQAVAMCGSGVTACHHLLAMEHAGLKGGRLYTGSWSGWIDDPARPIATGAG</sequence>
<name>A0A853J8X0_9GAMM</name>
<keyword evidence="1 4" id="KW-0808">Transferase</keyword>
<dbReference type="EMBL" id="JACCKA010000017">
    <property type="protein sequence ID" value="NZA25147.1"/>
    <property type="molecule type" value="Genomic_DNA"/>
</dbReference>
<protein>
    <submittedName>
        <fullName evidence="4">Sulfurtransferase</fullName>
    </submittedName>
</protein>
<organism evidence="4 5">
    <name type="scientific">Luteimonas salinisoli</name>
    <dbReference type="NCBI Taxonomy" id="2752307"/>
    <lineage>
        <taxon>Bacteria</taxon>
        <taxon>Pseudomonadati</taxon>
        <taxon>Pseudomonadota</taxon>
        <taxon>Gammaproteobacteria</taxon>
        <taxon>Lysobacterales</taxon>
        <taxon>Lysobacteraceae</taxon>
        <taxon>Luteimonas</taxon>
    </lineage>
</organism>
<comment type="caution">
    <text evidence="4">The sequence shown here is derived from an EMBL/GenBank/DDBJ whole genome shotgun (WGS) entry which is preliminary data.</text>
</comment>
<feature type="domain" description="Rhodanese" evidence="3">
    <location>
        <begin position="18"/>
        <end position="139"/>
    </location>
</feature>
<dbReference type="InterPro" id="IPR036873">
    <property type="entry name" value="Rhodanese-like_dom_sf"/>
</dbReference>
<evidence type="ECO:0000313" key="4">
    <source>
        <dbReference type="EMBL" id="NZA25147.1"/>
    </source>
</evidence>
<dbReference type="InterPro" id="IPR001763">
    <property type="entry name" value="Rhodanese-like_dom"/>
</dbReference>
<dbReference type="AlphaFoldDB" id="A0A853J8X0"/>